<sequence length="472" mass="54170">NKQTKQKKDKVFESVGTSIDMILGEDENNEQWQTRKDSNGPKEKIVGSGNEKDGDNLFKNKCAAAFPEQWWQCENCHFWNDAKCNRCELCASNTRLCGLRDNGRMTTHPKKPAGAEHTLKCPDPISIPVAFCSGPPKSAHSSSTLTATMQRQAKDFKNTEPVACDHKKAEETLTTRSSCSPFASYDDSIEVSPFICLFIFHMSNIVLWTLVIQQVFHVGDRVLYEVEGLSLQGMVIEVKHSLPSVVRIECEELDVISGNHVVKKLWVSSHQLIKVCFLLFFFFFAFCGEFISDSTDDFQLLDISSTSSYGRIIDFDFEEEEEEDQLQSEDPDLQLLRTTSMVMYSNPILLAHTHNIKRSIANIIVLFDFYSCKKKNYYNNNKCQMLCFFSLCQTSLCLYFVTVLVYRLRTLSKKKKIFLSQLKLFLLQFREKVYLQFSDTNVTNFLKKSSFTSMGQKKNPEIFRIQGTVRFP</sequence>
<feature type="non-terminal residue" evidence="7">
    <location>
        <position position="1"/>
    </location>
</feature>
<reference evidence="7 8" key="1">
    <citation type="journal article" date="2013" name="Curr. Biol.">
        <title>The Genome of the Foraminiferan Reticulomyxa filosa.</title>
        <authorList>
            <person name="Glockner G."/>
            <person name="Hulsmann N."/>
            <person name="Schleicher M."/>
            <person name="Noegel A.A."/>
            <person name="Eichinger L."/>
            <person name="Gallinger C."/>
            <person name="Pawlowski J."/>
            <person name="Sierra R."/>
            <person name="Euteneuer U."/>
            <person name="Pillet L."/>
            <person name="Moustafa A."/>
            <person name="Platzer M."/>
            <person name="Groth M."/>
            <person name="Szafranski K."/>
            <person name="Schliwa M."/>
        </authorList>
    </citation>
    <scope>NUCLEOTIDE SEQUENCE [LARGE SCALE GENOMIC DNA]</scope>
</reference>
<feature type="region of interest" description="Disordered" evidence="4">
    <location>
        <begin position="22"/>
        <end position="52"/>
    </location>
</feature>
<accession>X6M7V5</accession>
<feature type="compositionally biased region" description="Basic and acidic residues" evidence="4">
    <location>
        <begin position="33"/>
        <end position="52"/>
    </location>
</feature>
<keyword evidence="3" id="KW-0862">Zinc</keyword>
<gene>
    <name evidence="7" type="ORF">RFI_27309</name>
</gene>
<dbReference type="PROSITE" id="PS01358">
    <property type="entry name" value="ZF_RANBP2_1"/>
    <property type="match status" value="1"/>
</dbReference>
<keyword evidence="5" id="KW-0472">Membrane</keyword>
<dbReference type="AlphaFoldDB" id="X6M7V5"/>
<evidence type="ECO:0000256" key="1">
    <source>
        <dbReference type="ARBA" id="ARBA00022723"/>
    </source>
</evidence>
<name>X6M7V5_RETFI</name>
<feature type="domain" description="RanBP2-type" evidence="6">
    <location>
        <begin position="71"/>
        <end position="90"/>
    </location>
</feature>
<dbReference type="InterPro" id="IPR001876">
    <property type="entry name" value="Znf_RanBP2"/>
</dbReference>
<evidence type="ECO:0000313" key="7">
    <source>
        <dbReference type="EMBL" id="ETO10063.1"/>
    </source>
</evidence>
<feature type="transmembrane region" description="Helical" evidence="5">
    <location>
        <begin position="272"/>
        <end position="291"/>
    </location>
</feature>
<organism evidence="7 8">
    <name type="scientific">Reticulomyxa filosa</name>
    <dbReference type="NCBI Taxonomy" id="46433"/>
    <lineage>
        <taxon>Eukaryota</taxon>
        <taxon>Sar</taxon>
        <taxon>Rhizaria</taxon>
        <taxon>Retaria</taxon>
        <taxon>Foraminifera</taxon>
        <taxon>Monothalamids</taxon>
        <taxon>Reticulomyxidae</taxon>
        <taxon>Reticulomyxa</taxon>
    </lineage>
</organism>
<evidence type="ECO:0000256" key="5">
    <source>
        <dbReference type="SAM" id="Phobius"/>
    </source>
</evidence>
<keyword evidence="5" id="KW-1133">Transmembrane helix</keyword>
<comment type="caution">
    <text evidence="7">The sequence shown here is derived from an EMBL/GenBank/DDBJ whole genome shotgun (WGS) entry which is preliminary data.</text>
</comment>
<keyword evidence="8" id="KW-1185">Reference proteome</keyword>
<evidence type="ECO:0000256" key="4">
    <source>
        <dbReference type="SAM" id="MobiDB-lite"/>
    </source>
</evidence>
<proteinExistence type="predicted"/>
<keyword evidence="1" id="KW-0479">Metal-binding</keyword>
<keyword evidence="5" id="KW-0812">Transmembrane</keyword>
<dbReference type="GO" id="GO:0008270">
    <property type="term" value="F:zinc ion binding"/>
    <property type="evidence" value="ECO:0007669"/>
    <property type="project" value="UniProtKB-KW"/>
</dbReference>
<dbReference type="Proteomes" id="UP000023152">
    <property type="component" value="Unassembled WGS sequence"/>
</dbReference>
<protein>
    <recommendedName>
        <fullName evidence="6">RanBP2-type domain-containing protein</fullName>
    </recommendedName>
</protein>
<feature type="transmembrane region" description="Helical" evidence="5">
    <location>
        <begin position="385"/>
        <end position="406"/>
    </location>
</feature>
<evidence type="ECO:0000259" key="6">
    <source>
        <dbReference type="PROSITE" id="PS01358"/>
    </source>
</evidence>
<keyword evidence="2" id="KW-0863">Zinc-finger</keyword>
<dbReference type="EMBL" id="ASPP01023687">
    <property type="protein sequence ID" value="ETO10063.1"/>
    <property type="molecule type" value="Genomic_DNA"/>
</dbReference>
<evidence type="ECO:0000256" key="2">
    <source>
        <dbReference type="ARBA" id="ARBA00022771"/>
    </source>
</evidence>
<evidence type="ECO:0000256" key="3">
    <source>
        <dbReference type="ARBA" id="ARBA00022833"/>
    </source>
</evidence>
<evidence type="ECO:0000313" key="8">
    <source>
        <dbReference type="Proteomes" id="UP000023152"/>
    </source>
</evidence>